<organism evidence="2 3">
    <name type="scientific">Lasallia pustulata</name>
    <dbReference type="NCBI Taxonomy" id="136370"/>
    <lineage>
        <taxon>Eukaryota</taxon>
        <taxon>Fungi</taxon>
        <taxon>Dikarya</taxon>
        <taxon>Ascomycota</taxon>
        <taxon>Pezizomycotina</taxon>
        <taxon>Lecanoromycetes</taxon>
        <taxon>OSLEUM clade</taxon>
        <taxon>Umbilicariomycetidae</taxon>
        <taxon>Umbilicariales</taxon>
        <taxon>Umbilicariaceae</taxon>
        <taxon>Lasallia</taxon>
    </lineage>
</organism>
<feature type="region of interest" description="Disordered" evidence="1">
    <location>
        <begin position="1"/>
        <end position="33"/>
    </location>
</feature>
<evidence type="ECO:0000313" key="3">
    <source>
        <dbReference type="Proteomes" id="UP000324767"/>
    </source>
</evidence>
<comment type="caution">
    <text evidence="2">The sequence shown here is derived from an EMBL/GenBank/DDBJ whole genome shotgun (WGS) entry which is preliminary data.</text>
</comment>
<proteinExistence type="predicted"/>
<sequence length="115" mass="13089">MPPTGILQRRPPSLTNHRRAVHGSESDDSNEAIQQSDWLLDFRPLHSNPRACQHPEHGCASTSYRGPIPQLELKIPVGQLLPSSCYERALSSHAIIFSRMQLQHFQTRTPYWPIP</sequence>
<gene>
    <name evidence="2" type="ORF">FRX48_01382</name>
</gene>
<reference evidence="2 3" key="1">
    <citation type="submission" date="2019-09" db="EMBL/GenBank/DDBJ databases">
        <title>The hologenome of the rock-dwelling lichen Lasallia pustulata.</title>
        <authorList>
            <person name="Greshake Tzovaras B."/>
            <person name="Segers F."/>
            <person name="Bicker A."/>
            <person name="Dal Grande F."/>
            <person name="Otte J."/>
            <person name="Hankeln T."/>
            <person name="Schmitt I."/>
            <person name="Ebersberger I."/>
        </authorList>
    </citation>
    <scope>NUCLEOTIDE SEQUENCE [LARGE SCALE GENOMIC DNA]</scope>
    <source>
        <strain evidence="2">A1-1</strain>
    </source>
</reference>
<accession>A0A5M8PZU3</accession>
<evidence type="ECO:0000256" key="1">
    <source>
        <dbReference type="SAM" id="MobiDB-lite"/>
    </source>
</evidence>
<dbReference type="Proteomes" id="UP000324767">
    <property type="component" value="Unassembled WGS sequence"/>
</dbReference>
<dbReference type="AlphaFoldDB" id="A0A5M8PZU3"/>
<protein>
    <submittedName>
        <fullName evidence="2">Uncharacterized protein</fullName>
    </submittedName>
</protein>
<evidence type="ECO:0000313" key="2">
    <source>
        <dbReference type="EMBL" id="KAA6414632.1"/>
    </source>
</evidence>
<name>A0A5M8PZU3_9LECA</name>
<dbReference type="EMBL" id="VXIT01000002">
    <property type="protein sequence ID" value="KAA6414632.1"/>
    <property type="molecule type" value="Genomic_DNA"/>
</dbReference>